<dbReference type="EMBL" id="BAEN01000056">
    <property type="protein sequence ID" value="GAC15454.1"/>
    <property type="molecule type" value="Genomic_DNA"/>
</dbReference>
<keyword evidence="2" id="KW-0479">Metal-binding</keyword>
<name>K6X4A5_9ALTE</name>
<dbReference type="STRING" id="1127673.GLIP_2833"/>
<keyword evidence="9" id="KW-1185">Reference proteome</keyword>
<dbReference type="InterPro" id="IPR010994">
    <property type="entry name" value="RuvA_2-like"/>
</dbReference>
<evidence type="ECO:0000313" key="8">
    <source>
        <dbReference type="EMBL" id="GAC15454.1"/>
    </source>
</evidence>
<dbReference type="GO" id="GO:0008237">
    <property type="term" value="F:metallopeptidase activity"/>
    <property type="evidence" value="ECO:0007669"/>
    <property type="project" value="UniProtKB-KW"/>
</dbReference>
<dbReference type="PANTHER" id="PTHR30471">
    <property type="entry name" value="DNA REPAIR PROTEIN RADC"/>
    <property type="match status" value="1"/>
</dbReference>
<dbReference type="Proteomes" id="UP000006334">
    <property type="component" value="Unassembled WGS sequence"/>
</dbReference>
<dbReference type="eggNOG" id="COG2003">
    <property type="taxonomic scope" value="Bacteria"/>
</dbReference>
<organism evidence="8 9">
    <name type="scientific">Aliiglaciecola lipolytica E3</name>
    <dbReference type="NCBI Taxonomy" id="1127673"/>
    <lineage>
        <taxon>Bacteria</taxon>
        <taxon>Pseudomonadati</taxon>
        <taxon>Pseudomonadota</taxon>
        <taxon>Gammaproteobacteria</taxon>
        <taxon>Alteromonadales</taxon>
        <taxon>Alteromonadaceae</taxon>
        <taxon>Aliiglaciecola</taxon>
    </lineage>
</organism>
<dbReference type="OrthoDB" id="9804482at2"/>
<proteinExistence type="inferred from homology"/>
<protein>
    <submittedName>
        <fullName evidence="8">DNA repair protein RadC</fullName>
    </submittedName>
</protein>
<dbReference type="Pfam" id="PF04002">
    <property type="entry name" value="RadC"/>
    <property type="match status" value="1"/>
</dbReference>
<keyword evidence="4" id="KW-0862">Zinc</keyword>
<dbReference type="InterPro" id="IPR025657">
    <property type="entry name" value="RadC_JAB"/>
</dbReference>
<evidence type="ECO:0000313" key="9">
    <source>
        <dbReference type="Proteomes" id="UP000006334"/>
    </source>
</evidence>
<dbReference type="Pfam" id="PF20582">
    <property type="entry name" value="UPF0758_N"/>
    <property type="match status" value="1"/>
</dbReference>
<dbReference type="PANTHER" id="PTHR30471:SF3">
    <property type="entry name" value="UPF0758 PROTEIN YEES-RELATED"/>
    <property type="match status" value="1"/>
</dbReference>
<evidence type="ECO:0000256" key="2">
    <source>
        <dbReference type="ARBA" id="ARBA00022723"/>
    </source>
</evidence>
<accession>K6X4A5</accession>
<dbReference type="CDD" id="cd08071">
    <property type="entry name" value="MPN_DUF2466"/>
    <property type="match status" value="1"/>
</dbReference>
<dbReference type="InterPro" id="IPR046778">
    <property type="entry name" value="UPF0758_N"/>
</dbReference>
<comment type="similarity">
    <text evidence="6">Belongs to the UPF0758 family.</text>
</comment>
<evidence type="ECO:0000256" key="4">
    <source>
        <dbReference type="ARBA" id="ARBA00022833"/>
    </source>
</evidence>
<dbReference type="Gene3D" id="3.40.140.10">
    <property type="entry name" value="Cytidine Deaminase, domain 2"/>
    <property type="match status" value="1"/>
</dbReference>
<dbReference type="SUPFAM" id="SSF102712">
    <property type="entry name" value="JAB1/MPN domain"/>
    <property type="match status" value="1"/>
</dbReference>
<dbReference type="GO" id="GO:0006508">
    <property type="term" value="P:proteolysis"/>
    <property type="evidence" value="ECO:0007669"/>
    <property type="project" value="UniProtKB-KW"/>
</dbReference>
<feature type="domain" description="MPN" evidence="7">
    <location>
        <begin position="102"/>
        <end position="224"/>
    </location>
</feature>
<evidence type="ECO:0000259" key="7">
    <source>
        <dbReference type="PROSITE" id="PS50249"/>
    </source>
</evidence>
<dbReference type="GO" id="GO:0046872">
    <property type="term" value="F:metal ion binding"/>
    <property type="evidence" value="ECO:0007669"/>
    <property type="project" value="UniProtKB-KW"/>
</dbReference>
<keyword evidence="1" id="KW-0645">Protease</keyword>
<dbReference type="SUPFAM" id="SSF47781">
    <property type="entry name" value="RuvA domain 2-like"/>
    <property type="match status" value="1"/>
</dbReference>
<dbReference type="AlphaFoldDB" id="K6X4A5"/>
<sequence length="224" mass="25006">MKLSQWPKMERPREKLLSMGSEALSDAELLAIFLRTGVQGLSAVDLARDLLTQFGSLRSLLNASKNQFCLGKGLGEVKYVQLQATLEMSKRYFAQSLTRKHTFDSANRTKQYLLSQLRDEPNEVFAVLMLDSQHRLIIFKKLFFGTINAASVYPRVVVQQALEHNAAAVILSHNHPSGIAEPSQADKHITQRLKQALELIDVTVLDHIVVGDGDCVSFAERGMV</sequence>
<keyword evidence="5" id="KW-0482">Metalloprotease</keyword>
<comment type="caution">
    <text evidence="8">The sequence shown here is derived from an EMBL/GenBank/DDBJ whole genome shotgun (WGS) entry which is preliminary data.</text>
</comment>
<dbReference type="PROSITE" id="PS01302">
    <property type="entry name" value="UPF0758"/>
    <property type="match status" value="1"/>
</dbReference>
<reference evidence="8 9" key="1">
    <citation type="journal article" date="2017" name="Antonie Van Leeuwenhoek">
        <title>Rhizobium rhizosphaerae sp. nov., a novel species isolated from rice rhizosphere.</title>
        <authorList>
            <person name="Zhao J.J."/>
            <person name="Zhang J."/>
            <person name="Zhang R.J."/>
            <person name="Zhang C.W."/>
            <person name="Yin H.Q."/>
            <person name="Zhang X.X."/>
        </authorList>
    </citation>
    <scope>NUCLEOTIDE SEQUENCE [LARGE SCALE GENOMIC DNA]</scope>
    <source>
        <strain evidence="8 9">E3</strain>
    </source>
</reference>
<dbReference type="InterPro" id="IPR001405">
    <property type="entry name" value="UPF0758"/>
</dbReference>
<evidence type="ECO:0000256" key="1">
    <source>
        <dbReference type="ARBA" id="ARBA00022670"/>
    </source>
</evidence>
<dbReference type="PROSITE" id="PS50249">
    <property type="entry name" value="MPN"/>
    <property type="match status" value="1"/>
</dbReference>
<gene>
    <name evidence="8" type="primary">radC</name>
    <name evidence="8" type="ORF">GLIP_2833</name>
</gene>
<evidence type="ECO:0000256" key="5">
    <source>
        <dbReference type="ARBA" id="ARBA00023049"/>
    </source>
</evidence>
<evidence type="ECO:0000256" key="6">
    <source>
        <dbReference type="RuleBase" id="RU003797"/>
    </source>
</evidence>
<dbReference type="RefSeq" id="WP_008845259.1">
    <property type="nucleotide sequence ID" value="NZ_BAEN01000056.1"/>
</dbReference>
<keyword evidence="3" id="KW-0378">Hydrolase</keyword>
<dbReference type="InterPro" id="IPR020891">
    <property type="entry name" value="UPF0758_CS"/>
</dbReference>
<dbReference type="InterPro" id="IPR037518">
    <property type="entry name" value="MPN"/>
</dbReference>
<dbReference type="NCBIfam" id="TIGR00608">
    <property type="entry name" value="radc"/>
    <property type="match status" value="1"/>
</dbReference>
<evidence type="ECO:0000256" key="3">
    <source>
        <dbReference type="ARBA" id="ARBA00022801"/>
    </source>
</evidence>
<dbReference type="NCBIfam" id="NF000642">
    <property type="entry name" value="PRK00024.1"/>
    <property type="match status" value="1"/>
</dbReference>
<dbReference type="Gene3D" id="1.10.150.20">
    <property type="entry name" value="5' to 3' exonuclease, C-terminal subdomain"/>
    <property type="match status" value="1"/>
</dbReference>